<protein>
    <submittedName>
        <fullName evidence="2">Uncharacterized protein</fullName>
    </submittedName>
</protein>
<comment type="caution">
    <text evidence="2">The sequence shown here is derived from an EMBL/GenBank/DDBJ whole genome shotgun (WGS) entry which is preliminary data.</text>
</comment>
<dbReference type="AlphaFoldDB" id="A0A0F6ML23"/>
<dbReference type="Proteomes" id="UP000011701">
    <property type="component" value="Chromosome"/>
</dbReference>
<sequence length="232" mass="26519">MKKTFLQLSFLFLSFFVLFASSFTDEKQEIKNTIKSTKYNVQTIAITRTAIVCVYGGNGFHYSGIPKSLADELKECNNKQINIADIHISESGEWVIVGDMVINSPNIPLKCENAIRYLIDDKDLITCVSFNDYGDWVVLGIDHFYASPKIEEFMKYARDKHGHIKYVNITNDAVIVSCENGQFCSVGWDVPLLKNLSYELDTIDFNPKIIKLFPQGDYFIGNDDINRWSAYF</sequence>
<feature type="signal peptide" evidence="1">
    <location>
        <begin position="1"/>
        <end position="20"/>
    </location>
</feature>
<proteinExistence type="predicted"/>
<dbReference type="RefSeq" id="WP_002693465.1">
    <property type="nucleotide sequence ID" value="NZ_CM001797.1"/>
</dbReference>
<keyword evidence="1" id="KW-0732">Signal</keyword>
<evidence type="ECO:0000256" key="1">
    <source>
        <dbReference type="SAM" id="SignalP"/>
    </source>
</evidence>
<gene>
    <name evidence="2" type="ORF">HMPREF9723_02355</name>
</gene>
<dbReference type="EMBL" id="AGDY01000010">
    <property type="protein sequence ID" value="EMB19658.1"/>
    <property type="molecule type" value="Genomic_DNA"/>
</dbReference>
<name>A0A0F6ML23_TREDN</name>
<reference evidence="2" key="1">
    <citation type="submission" date="2012-01" db="EMBL/GenBank/DDBJ databases">
        <title>The Genome Sequence of Treponema denticola OTK.</title>
        <authorList>
            <consortium name="The Broad Institute Genome Sequencing Platform"/>
            <person name="Earl A."/>
            <person name="Ward D."/>
            <person name="Feldgarden M."/>
            <person name="Gevers D."/>
            <person name="Blanton J.M."/>
            <person name="Fenno C.J."/>
            <person name="Baranova O.V."/>
            <person name="Mathney J."/>
            <person name="Dewhirst F.E."/>
            <person name="Izard J."/>
            <person name="Young S.K."/>
            <person name="Zeng Q."/>
            <person name="Gargeya S."/>
            <person name="Fitzgerald M."/>
            <person name="Haas B."/>
            <person name="Abouelleil A."/>
            <person name="Alvarado L."/>
            <person name="Arachchi H.M."/>
            <person name="Berlin A."/>
            <person name="Chapman S.B."/>
            <person name="Gearin G."/>
            <person name="Goldberg J."/>
            <person name="Griggs A."/>
            <person name="Gujja S."/>
            <person name="Hansen M."/>
            <person name="Heiman D."/>
            <person name="Howarth C."/>
            <person name="Larimer J."/>
            <person name="Lui A."/>
            <person name="MacDonald P.J.P."/>
            <person name="McCowen C."/>
            <person name="Montmayeur A."/>
            <person name="Murphy C."/>
            <person name="Neiman D."/>
            <person name="Pearson M."/>
            <person name="Priest M."/>
            <person name="Roberts A."/>
            <person name="Saif S."/>
            <person name="Shea T."/>
            <person name="Sisk P."/>
            <person name="Stolte C."/>
            <person name="Sykes S."/>
            <person name="Wortman J."/>
            <person name="Nusbaum C."/>
            <person name="Birren B."/>
        </authorList>
    </citation>
    <scope>NUCLEOTIDE SEQUENCE [LARGE SCALE GENOMIC DNA]</scope>
    <source>
        <strain evidence="2">OTK</strain>
    </source>
</reference>
<dbReference type="HOGENOM" id="CLU_1219264_0_0_12"/>
<accession>A0A0F6ML23</accession>
<organism evidence="2">
    <name type="scientific">Treponema denticola OTK</name>
    <dbReference type="NCBI Taxonomy" id="999434"/>
    <lineage>
        <taxon>Bacteria</taxon>
        <taxon>Pseudomonadati</taxon>
        <taxon>Spirochaetota</taxon>
        <taxon>Spirochaetia</taxon>
        <taxon>Spirochaetales</taxon>
        <taxon>Treponemataceae</taxon>
        <taxon>Treponema</taxon>
    </lineage>
</organism>
<dbReference type="PATRIC" id="fig|999434.4.peg.2452"/>
<feature type="chain" id="PRO_5002507843" evidence="1">
    <location>
        <begin position="21"/>
        <end position="232"/>
    </location>
</feature>
<evidence type="ECO:0000313" key="2">
    <source>
        <dbReference type="EMBL" id="EMB19658.1"/>
    </source>
</evidence>